<gene>
    <name evidence="1" type="ORF">SAMN05216313_13268</name>
</gene>
<protein>
    <submittedName>
        <fullName evidence="1">Uncharacterized protein</fullName>
    </submittedName>
</protein>
<dbReference type="Proteomes" id="UP000198508">
    <property type="component" value="Unassembled WGS sequence"/>
</dbReference>
<evidence type="ECO:0000313" key="1">
    <source>
        <dbReference type="EMBL" id="SEU11715.1"/>
    </source>
</evidence>
<dbReference type="STRING" id="460384.SAMN05216313_13268"/>
<dbReference type="AlphaFoldDB" id="A0A1I0JMS0"/>
<name>A0A1I0JMS0_9FIRM</name>
<dbReference type="RefSeq" id="WP_092369569.1">
    <property type="nucleotide sequence ID" value="NZ_FOIM01000032.1"/>
</dbReference>
<evidence type="ECO:0000313" key="2">
    <source>
        <dbReference type="Proteomes" id="UP000198508"/>
    </source>
</evidence>
<dbReference type="EMBL" id="FOIM01000032">
    <property type="protein sequence ID" value="SEU11715.1"/>
    <property type="molecule type" value="Genomic_DNA"/>
</dbReference>
<organism evidence="1 2">
    <name type="scientific">Enterocloster lavalensis</name>
    <dbReference type="NCBI Taxonomy" id="460384"/>
    <lineage>
        <taxon>Bacteria</taxon>
        <taxon>Bacillati</taxon>
        <taxon>Bacillota</taxon>
        <taxon>Clostridia</taxon>
        <taxon>Lachnospirales</taxon>
        <taxon>Lachnospiraceae</taxon>
        <taxon>Enterocloster</taxon>
    </lineage>
</organism>
<reference evidence="2" key="1">
    <citation type="submission" date="2016-10" db="EMBL/GenBank/DDBJ databases">
        <authorList>
            <person name="Varghese N."/>
            <person name="Submissions S."/>
        </authorList>
    </citation>
    <scope>NUCLEOTIDE SEQUENCE [LARGE SCALE GENOMIC DNA]</scope>
    <source>
        <strain evidence="2">NLAE-zl-G277</strain>
    </source>
</reference>
<keyword evidence="2" id="KW-1185">Reference proteome</keyword>
<accession>A0A1I0JMS0</accession>
<proteinExistence type="predicted"/>
<sequence>MMIKAKDLQPGQVIRVEYGDYGNWQKFCVEAIKRTESKLVTYVHSCDCNPIKTDFSFRLDEEVEVIADENAEF</sequence>